<comment type="caution">
    <text evidence="1">The sequence shown here is derived from an EMBL/GenBank/DDBJ whole genome shotgun (WGS) entry which is preliminary data.</text>
</comment>
<organism evidence="1">
    <name type="scientific">mine drainage metagenome</name>
    <dbReference type="NCBI Taxonomy" id="410659"/>
    <lineage>
        <taxon>unclassified sequences</taxon>
        <taxon>metagenomes</taxon>
        <taxon>ecological metagenomes</taxon>
    </lineage>
</organism>
<proteinExistence type="predicted"/>
<protein>
    <submittedName>
        <fullName evidence="1">Uncharacterized protein</fullName>
    </submittedName>
</protein>
<dbReference type="EMBL" id="MLJW01000275">
    <property type="protein sequence ID" value="OIQ90929.1"/>
    <property type="molecule type" value="Genomic_DNA"/>
</dbReference>
<gene>
    <name evidence="1" type="ORF">GALL_271340</name>
</gene>
<dbReference type="AlphaFoldDB" id="A0A1J5R4U3"/>
<evidence type="ECO:0000313" key="1">
    <source>
        <dbReference type="EMBL" id="OIQ90929.1"/>
    </source>
</evidence>
<sequence>MNRCPVPNPRRTAAAVIVGCAVALIAAVAWPGRAQAHERWRGPDIERAGRMAVVFPAADALPDPRLTPGAINPAVTQDNLRRTICRRGGYTRSIRPPQAYTERLKRRQLRQYGYARQMGRDGDRLSLYEEDHLISLELGGSPSDPRNLWPEPHRVIGGWGSYAKDQLENRLHALVCTGRVGLADAQRMIATDWIDAYKRYLGPAPLPRRSHRYGG</sequence>
<accession>A0A1J5R4U3</accession>
<name>A0A1J5R4U3_9ZZZZ</name>
<reference evidence="1" key="1">
    <citation type="submission" date="2016-10" db="EMBL/GenBank/DDBJ databases">
        <title>Sequence of Gallionella enrichment culture.</title>
        <authorList>
            <person name="Poehlein A."/>
            <person name="Muehling M."/>
            <person name="Daniel R."/>
        </authorList>
    </citation>
    <scope>NUCLEOTIDE SEQUENCE</scope>
</reference>